<reference evidence="2" key="1">
    <citation type="submission" date="2019-12" db="UniProtKB">
        <authorList>
            <consortium name="WormBaseParasite"/>
        </authorList>
    </citation>
    <scope>IDENTIFICATION</scope>
</reference>
<dbReference type="WBParaSite" id="TMUE_1000003427.1">
    <property type="protein sequence ID" value="TMUE_1000003427.1"/>
    <property type="gene ID" value="WBGene00298717"/>
</dbReference>
<dbReference type="Proteomes" id="UP000046395">
    <property type="component" value="Unassembled WGS sequence"/>
</dbReference>
<accession>A0A5S6Q8Y6</accession>
<name>A0A5S6Q8Y6_TRIMR</name>
<keyword evidence="1" id="KW-1185">Reference proteome</keyword>
<protein>
    <submittedName>
        <fullName evidence="2">Uncharacterized protein</fullName>
    </submittedName>
</protein>
<proteinExistence type="predicted"/>
<dbReference type="AlphaFoldDB" id="A0A5S6Q8Y6"/>
<sequence length="102" mass="11174">MASSDSTPNMGISPGVDFEAFVTMDDQLVTCSEPDAESICQAVLSDVREMHESVDNLEEESDGDTEVEKTLTADDVRHSVHQLKLLVAEKCPDMFNAINGQR</sequence>
<organism evidence="1 2">
    <name type="scientific">Trichuris muris</name>
    <name type="common">Mouse whipworm</name>
    <dbReference type="NCBI Taxonomy" id="70415"/>
    <lineage>
        <taxon>Eukaryota</taxon>
        <taxon>Metazoa</taxon>
        <taxon>Ecdysozoa</taxon>
        <taxon>Nematoda</taxon>
        <taxon>Enoplea</taxon>
        <taxon>Dorylaimia</taxon>
        <taxon>Trichinellida</taxon>
        <taxon>Trichuridae</taxon>
        <taxon>Trichuris</taxon>
    </lineage>
</organism>
<evidence type="ECO:0000313" key="2">
    <source>
        <dbReference type="WBParaSite" id="TMUE_1000003427.1"/>
    </source>
</evidence>
<evidence type="ECO:0000313" key="1">
    <source>
        <dbReference type="Proteomes" id="UP000046395"/>
    </source>
</evidence>